<protein>
    <recommendedName>
        <fullName evidence="1">F-box domain-containing protein</fullName>
    </recommendedName>
</protein>
<dbReference type="CDD" id="cd22157">
    <property type="entry name" value="F-box_AtFBW1-like"/>
    <property type="match status" value="1"/>
</dbReference>
<dbReference type="SUPFAM" id="SSF81383">
    <property type="entry name" value="F-box domain"/>
    <property type="match status" value="1"/>
</dbReference>
<dbReference type="NCBIfam" id="TIGR01640">
    <property type="entry name" value="F_box_assoc_1"/>
    <property type="match status" value="1"/>
</dbReference>
<dbReference type="Gene3D" id="1.20.1280.50">
    <property type="match status" value="1"/>
</dbReference>
<dbReference type="PANTHER" id="PTHR31672:SF13">
    <property type="entry name" value="F-BOX PROTEIN CPR30-LIKE"/>
    <property type="match status" value="1"/>
</dbReference>
<dbReference type="InterPro" id="IPR017451">
    <property type="entry name" value="F-box-assoc_interact_dom"/>
</dbReference>
<dbReference type="PANTHER" id="PTHR31672">
    <property type="entry name" value="BNACNNG10540D PROTEIN"/>
    <property type="match status" value="1"/>
</dbReference>
<dbReference type="InterPro" id="IPR050796">
    <property type="entry name" value="SCF_F-box_component"/>
</dbReference>
<dbReference type="AlphaFoldDB" id="A0ABC8LRS4"/>
<evidence type="ECO:0000313" key="3">
    <source>
        <dbReference type="Proteomes" id="UP001642260"/>
    </source>
</evidence>
<dbReference type="Proteomes" id="UP001642260">
    <property type="component" value="Unassembled WGS sequence"/>
</dbReference>
<name>A0ABC8LRS4_ERUVS</name>
<feature type="domain" description="F-box" evidence="1">
    <location>
        <begin position="6"/>
        <end position="60"/>
    </location>
</feature>
<organism evidence="2 3">
    <name type="scientific">Eruca vesicaria subsp. sativa</name>
    <name type="common">Garden rocket</name>
    <name type="synonym">Eruca sativa</name>
    <dbReference type="NCBI Taxonomy" id="29727"/>
    <lineage>
        <taxon>Eukaryota</taxon>
        <taxon>Viridiplantae</taxon>
        <taxon>Streptophyta</taxon>
        <taxon>Embryophyta</taxon>
        <taxon>Tracheophyta</taxon>
        <taxon>Spermatophyta</taxon>
        <taxon>Magnoliopsida</taxon>
        <taxon>eudicotyledons</taxon>
        <taxon>Gunneridae</taxon>
        <taxon>Pentapetalae</taxon>
        <taxon>rosids</taxon>
        <taxon>malvids</taxon>
        <taxon>Brassicales</taxon>
        <taxon>Brassicaceae</taxon>
        <taxon>Brassiceae</taxon>
        <taxon>Eruca</taxon>
    </lineage>
</organism>
<dbReference type="InterPro" id="IPR006527">
    <property type="entry name" value="F-box-assoc_dom_typ1"/>
</dbReference>
<sequence>MTRRESEDTGSLPPELMGEILIRLPAKSIGRFRCVSKLFRSLSSDQRFAKGHIDHLLMTIRNDSSRKLLVSSSRNLYALDLVSCEEGDSDFLGAVEHDYPPPNLKNHRNGFVGIIGGSCNGLVCISQGRGAMLLYNPTTREFKRLLSSPHSHRYDDEQEVQAWGFGFDDVSYDYKVVKLVGGHVVNASVYSLKANSWRRLPDLSLSYQIWNGYDFSNSGVNLNGACHWVFRLPEGRYHRKVLVCFDIKTQEFREMPLPDDPHHFSLSVCLHLVVGNLNGRLCLSVMYHTRSLHNDLWVMNEYGVASSWSIIRIGYMIYQSIKPLCFSEEEVLLKLDGTGRHMVLYNSETNVVRGLWIRGAEELSHDFKVCTYVESLISPNLLYGV</sequence>
<dbReference type="InterPro" id="IPR001810">
    <property type="entry name" value="F-box_dom"/>
</dbReference>
<accession>A0ABC8LRS4</accession>
<dbReference type="Pfam" id="PF00646">
    <property type="entry name" value="F-box"/>
    <property type="match status" value="1"/>
</dbReference>
<dbReference type="InterPro" id="IPR036047">
    <property type="entry name" value="F-box-like_dom_sf"/>
</dbReference>
<dbReference type="EMBL" id="CAKOAT010700709">
    <property type="protein sequence ID" value="CAH8386174.1"/>
    <property type="molecule type" value="Genomic_DNA"/>
</dbReference>
<dbReference type="PROSITE" id="PS50181">
    <property type="entry name" value="FBOX"/>
    <property type="match status" value="1"/>
</dbReference>
<reference evidence="2 3" key="1">
    <citation type="submission" date="2022-03" db="EMBL/GenBank/DDBJ databases">
        <authorList>
            <person name="Macdonald S."/>
            <person name="Ahmed S."/>
            <person name="Newling K."/>
        </authorList>
    </citation>
    <scope>NUCLEOTIDE SEQUENCE [LARGE SCALE GENOMIC DNA]</scope>
</reference>
<proteinExistence type="predicted"/>
<dbReference type="SMART" id="SM00256">
    <property type="entry name" value="FBOX"/>
    <property type="match status" value="1"/>
</dbReference>
<evidence type="ECO:0000313" key="2">
    <source>
        <dbReference type="EMBL" id="CAH8386174.1"/>
    </source>
</evidence>
<keyword evidence="3" id="KW-1185">Reference proteome</keyword>
<comment type="caution">
    <text evidence="2">The sequence shown here is derived from an EMBL/GenBank/DDBJ whole genome shotgun (WGS) entry which is preliminary data.</text>
</comment>
<dbReference type="Pfam" id="PF07734">
    <property type="entry name" value="FBA_1"/>
    <property type="match status" value="1"/>
</dbReference>
<evidence type="ECO:0000259" key="1">
    <source>
        <dbReference type="PROSITE" id="PS50181"/>
    </source>
</evidence>
<gene>
    <name evidence="2" type="ORF">ERUC_LOCUS38657</name>
</gene>